<dbReference type="InterPro" id="IPR036397">
    <property type="entry name" value="RNaseH_sf"/>
</dbReference>
<dbReference type="EMBL" id="BKCJ010000178">
    <property type="protein sequence ID" value="GEU30675.1"/>
    <property type="molecule type" value="Genomic_DNA"/>
</dbReference>
<dbReference type="PANTHER" id="PTHR48475:SF2">
    <property type="entry name" value="RIBONUCLEASE H"/>
    <property type="match status" value="1"/>
</dbReference>
<evidence type="ECO:0000313" key="4">
    <source>
        <dbReference type="EMBL" id="GEU30675.1"/>
    </source>
</evidence>
<dbReference type="PROSITE" id="PS50994">
    <property type="entry name" value="INTEGRASE"/>
    <property type="match status" value="1"/>
</dbReference>
<feature type="compositionally biased region" description="Basic and acidic residues" evidence="2">
    <location>
        <begin position="38"/>
        <end position="74"/>
    </location>
</feature>
<dbReference type="SUPFAM" id="SSF53098">
    <property type="entry name" value="Ribonuclease H-like"/>
    <property type="match status" value="2"/>
</dbReference>
<feature type="compositionally biased region" description="Basic and acidic residues" evidence="2">
    <location>
        <begin position="107"/>
        <end position="125"/>
    </location>
</feature>
<dbReference type="InterPro" id="IPR043502">
    <property type="entry name" value="DNA/RNA_pol_sf"/>
</dbReference>
<dbReference type="AlphaFoldDB" id="A0A6L2J3Z1"/>
<keyword evidence="4" id="KW-0808">Transferase</keyword>
<dbReference type="GO" id="GO:0003964">
    <property type="term" value="F:RNA-directed DNA polymerase activity"/>
    <property type="evidence" value="ECO:0007669"/>
    <property type="project" value="UniProtKB-KW"/>
</dbReference>
<dbReference type="InterPro" id="IPR041577">
    <property type="entry name" value="RT_RNaseH_2"/>
</dbReference>
<dbReference type="Pfam" id="PF00665">
    <property type="entry name" value="rve"/>
    <property type="match status" value="1"/>
</dbReference>
<dbReference type="Pfam" id="PF13456">
    <property type="entry name" value="RVT_3"/>
    <property type="match status" value="1"/>
</dbReference>
<dbReference type="InterPro" id="IPR043128">
    <property type="entry name" value="Rev_trsase/Diguanyl_cyclase"/>
</dbReference>
<keyword evidence="4" id="KW-0548">Nucleotidyltransferase</keyword>
<feature type="region of interest" description="Disordered" evidence="2">
    <location>
        <begin position="1"/>
        <end position="164"/>
    </location>
</feature>
<keyword evidence="1" id="KW-0175">Coiled coil</keyword>
<feature type="region of interest" description="Disordered" evidence="2">
    <location>
        <begin position="192"/>
        <end position="229"/>
    </location>
</feature>
<dbReference type="SUPFAM" id="SSF56672">
    <property type="entry name" value="DNA/RNA polymerases"/>
    <property type="match status" value="1"/>
</dbReference>
<feature type="compositionally biased region" description="Basic and acidic residues" evidence="2">
    <location>
        <begin position="87"/>
        <end position="96"/>
    </location>
</feature>
<name>A0A6L2J3Z1_TANCI</name>
<reference evidence="4" key="1">
    <citation type="journal article" date="2019" name="Sci. Rep.">
        <title>Draft genome of Tanacetum cinerariifolium, the natural source of mosquito coil.</title>
        <authorList>
            <person name="Yamashiro T."/>
            <person name="Shiraishi A."/>
            <person name="Satake H."/>
            <person name="Nakayama K."/>
        </authorList>
    </citation>
    <scope>NUCLEOTIDE SEQUENCE</scope>
</reference>
<dbReference type="InterPro" id="IPR012337">
    <property type="entry name" value="RNaseH-like_sf"/>
</dbReference>
<proteinExistence type="predicted"/>
<feature type="coiled-coil region" evidence="1">
    <location>
        <begin position="1123"/>
        <end position="1150"/>
    </location>
</feature>
<sequence>MEKVRHDRRKDVHTRLDFGEGPRERIREDSHYSNTRARATEPERVKVQDRLRYDDRHVLDRLGHRRQSAFDRLSETYSPSKTKSRPQKTDSRDPPRGRSRARALSASRDDRPKDKECFRSARESYGDSFSHSYRDGGHPHHMKKRMDNKRNTSRTQWKSITSNRGKEKPLRILWNVSRQKLDRLPLAKKKATCPGRNRISPKGTPQIKGPTSEVTQGKERVLTGSPPHQNVERNLGGRSKIVKQKVTQSFERVKEIAFPPLAASNETEGPLVIEAEMSGHMIHRMYIDGGSSMEILYEPCFNRLRPEIKSQMVSATTSLTGFSGETIWPLGQLRLLVIIGDATHSTKAWMNFMIVKSLSPYSGIIGRPGLKAIQAVPSTVHGMLKFPVEEGIVTICSTILIPTECTSVITSSVIPREERTRPANFKVALHPDFLDQEVMIGGTLSDKGRTELCFVLKKNLDIFAWQPSDMTGVPRSVAEHRLNIREGYSPVRQKKMGQAPEPAKAIQAELADVCRFYGSKQSLSAGLLPLAGDRLENDLVVKSYTEAEMMRDIEETFCTLRKVNMKLNPKKCSFGLAEGVFLGYVITPEGIKPCPNKTEAVLQLPSSRIIKEVQSLNGKLANLNRFLSKSAEKSLPLFQTLKKCIKKSDFYWTAEAEQAFQLLKQHLSELPLLVAPKPQEELIIYLSATYGAISAVLMTERGTAQTPIYFISRALQRPELNYSSMEKLPIKQVMSRPDVAGRLQKWSSMLGEHNITYRPRTSVKGQILADFLIEMSGDVPQAVPAAKTQEEPWTLFTDGSSCMDGSGARLILTSPEGVEFTYALRFQFTASNNEAEYEALVAGLRIAVRMGVKNVQVSVDSKLVANQVLGTYVAKEDNMIKYLEIVKGLILVEVLENKSIKEKEVAAVIEEDGPTWMTQLVDCLKGGVLPGDKKEARKLRLKARQYELMKEPFYKWGIDIASPFSEGPGKVKFLIVTMDYFTKWIEAKAVAIITGGQVKKFVWDNIVCCFGIPGKIISDNGKQFSDNPFKDWCDKLNITQRFASVKHPRSNGLVERANQSLGERIISRLGEGNKNWVEELPHVLWAHLTMIKSSYGDTPFSLTYGTKAVIPTEIGMPTYRTIAVDVVNNNEELRLNLDLLEERRERAAICEAKAKSKMMKYYNAGVRGVAFKPGDFVYRSNNASHAVAGRKLGPKWEGPYEVTDALGNGAYKLRSMDGTILPRTWNIANLKRCYI</sequence>
<organism evidence="4">
    <name type="scientific">Tanacetum cinerariifolium</name>
    <name type="common">Dalmatian daisy</name>
    <name type="synonym">Chrysanthemum cinerariifolium</name>
    <dbReference type="NCBI Taxonomy" id="118510"/>
    <lineage>
        <taxon>Eukaryota</taxon>
        <taxon>Viridiplantae</taxon>
        <taxon>Streptophyta</taxon>
        <taxon>Embryophyta</taxon>
        <taxon>Tracheophyta</taxon>
        <taxon>Spermatophyta</taxon>
        <taxon>Magnoliopsida</taxon>
        <taxon>eudicotyledons</taxon>
        <taxon>Gunneridae</taxon>
        <taxon>Pentapetalae</taxon>
        <taxon>asterids</taxon>
        <taxon>campanulids</taxon>
        <taxon>Asterales</taxon>
        <taxon>Asteraceae</taxon>
        <taxon>Asteroideae</taxon>
        <taxon>Anthemideae</taxon>
        <taxon>Anthemidinae</taxon>
        <taxon>Tanacetum</taxon>
    </lineage>
</organism>
<gene>
    <name evidence="4" type="ORF">Tci_002653</name>
</gene>
<dbReference type="GO" id="GO:0003676">
    <property type="term" value="F:nucleic acid binding"/>
    <property type="evidence" value="ECO:0007669"/>
    <property type="project" value="InterPro"/>
</dbReference>
<accession>A0A6L2J3Z1</accession>
<feature type="compositionally biased region" description="Basic and acidic residues" evidence="2">
    <location>
        <begin position="1"/>
        <end position="31"/>
    </location>
</feature>
<evidence type="ECO:0000256" key="1">
    <source>
        <dbReference type="SAM" id="Coils"/>
    </source>
</evidence>
<dbReference type="Pfam" id="PF17919">
    <property type="entry name" value="RT_RNaseH_2"/>
    <property type="match status" value="1"/>
</dbReference>
<dbReference type="Gene3D" id="3.30.420.10">
    <property type="entry name" value="Ribonuclease H-like superfamily/Ribonuclease H"/>
    <property type="match status" value="2"/>
</dbReference>
<dbReference type="PANTHER" id="PTHR48475">
    <property type="entry name" value="RIBONUCLEASE H"/>
    <property type="match status" value="1"/>
</dbReference>
<dbReference type="InterPro" id="IPR002156">
    <property type="entry name" value="RNaseH_domain"/>
</dbReference>
<evidence type="ECO:0000256" key="2">
    <source>
        <dbReference type="SAM" id="MobiDB-lite"/>
    </source>
</evidence>
<comment type="caution">
    <text evidence="4">The sequence shown here is derived from an EMBL/GenBank/DDBJ whole genome shotgun (WGS) entry which is preliminary data.</text>
</comment>
<feature type="domain" description="Integrase catalytic" evidence="3">
    <location>
        <begin position="948"/>
        <end position="1107"/>
    </location>
</feature>
<protein>
    <submittedName>
        <fullName evidence="4">Reverse transcriptase domain-containing protein</fullName>
    </submittedName>
</protein>
<keyword evidence="4" id="KW-0695">RNA-directed DNA polymerase</keyword>
<dbReference type="GO" id="GO:0015074">
    <property type="term" value="P:DNA integration"/>
    <property type="evidence" value="ECO:0007669"/>
    <property type="project" value="InterPro"/>
</dbReference>
<evidence type="ECO:0000259" key="3">
    <source>
        <dbReference type="PROSITE" id="PS50994"/>
    </source>
</evidence>
<dbReference type="GO" id="GO:0004523">
    <property type="term" value="F:RNA-DNA hybrid ribonuclease activity"/>
    <property type="evidence" value="ECO:0007669"/>
    <property type="project" value="InterPro"/>
</dbReference>
<dbReference type="Gene3D" id="3.30.70.270">
    <property type="match status" value="2"/>
</dbReference>
<dbReference type="CDD" id="cd09279">
    <property type="entry name" value="RNase_HI_like"/>
    <property type="match status" value="1"/>
</dbReference>
<dbReference type="InterPro" id="IPR001584">
    <property type="entry name" value="Integrase_cat-core"/>
</dbReference>
<feature type="compositionally biased region" description="Polar residues" evidence="2">
    <location>
        <begin position="153"/>
        <end position="163"/>
    </location>
</feature>